<dbReference type="GO" id="GO:0003677">
    <property type="term" value="F:DNA binding"/>
    <property type="evidence" value="ECO:0007669"/>
    <property type="project" value="UniProtKB-UniRule"/>
</dbReference>
<dbReference type="PANTHER" id="PTHR43479:SF7">
    <property type="entry name" value="TETR-FAMILY TRANSCRIPTIONAL REGULATOR"/>
    <property type="match status" value="1"/>
</dbReference>
<sequence>MPDKKIDPRVQRTRHLLRDALIDLMDRKPYAQITIQDITDLATLNRKTFYLHYETKDHLLYTTTDEILGELFGDAKEASVVNPSIDDLQRYIAKRIFEYVIKYKEFFRVMFERKASINFIEYMKEYITTFYEEKFSRFDDDKLFVHKDVIASYIGSAYVGVIYWWLDNDMPYTPEKMTEQMIQLNSRGPIQIIRMYAEDKE</sequence>
<feature type="transmembrane region" description="Helical" evidence="3">
    <location>
        <begin position="144"/>
        <end position="166"/>
    </location>
</feature>
<proteinExistence type="predicted"/>
<feature type="domain" description="HTH tetR-type" evidence="4">
    <location>
        <begin position="11"/>
        <end position="71"/>
    </location>
</feature>
<comment type="caution">
    <text evidence="5">The sequence shown here is derived from an EMBL/GenBank/DDBJ whole genome shotgun (WGS) entry which is preliminary data.</text>
</comment>
<dbReference type="InterPro" id="IPR001647">
    <property type="entry name" value="HTH_TetR"/>
</dbReference>
<feature type="DNA-binding region" description="H-T-H motif" evidence="2">
    <location>
        <begin position="34"/>
        <end position="53"/>
    </location>
</feature>
<dbReference type="PROSITE" id="PS50977">
    <property type="entry name" value="HTH_TETR_2"/>
    <property type="match status" value="1"/>
</dbReference>
<keyword evidence="3" id="KW-1133">Transmembrane helix</keyword>
<dbReference type="Gene3D" id="1.10.357.10">
    <property type="entry name" value="Tetracycline Repressor, domain 2"/>
    <property type="match status" value="1"/>
</dbReference>
<dbReference type="Pfam" id="PF14278">
    <property type="entry name" value="TetR_C_8"/>
    <property type="match status" value="1"/>
</dbReference>
<evidence type="ECO:0000259" key="4">
    <source>
        <dbReference type="PROSITE" id="PS50977"/>
    </source>
</evidence>
<dbReference type="InterPro" id="IPR039532">
    <property type="entry name" value="TetR_C_Firmicutes"/>
</dbReference>
<dbReference type="RefSeq" id="WP_069329582.1">
    <property type="nucleotide sequence ID" value="NZ_MDER01000086.1"/>
</dbReference>
<dbReference type="STRING" id="1886670.PTI45_04271"/>
<keyword evidence="3" id="KW-0812">Transmembrane</keyword>
<accession>A0A1E3KYM6</accession>
<protein>
    <recommendedName>
        <fullName evidence="4">HTH tetR-type domain-containing protein</fullName>
    </recommendedName>
</protein>
<dbReference type="SUPFAM" id="SSF46689">
    <property type="entry name" value="Homeodomain-like"/>
    <property type="match status" value="1"/>
</dbReference>
<dbReference type="InterPro" id="IPR009057">
    <property type="entry name" value="Homeodomain-like_sf"/>
</dbReference>
<dbReference type="EMBL" id="MDER01000086">
    <property type="protein sequence ID" value="ODP26431.1"/>
    <property type="molecule type" value="Genomic_DNA"/>
</dbReference>
<organism evidence="5 6">
    <name type="scientific">Paenibacillus nuruki</name>
    <dbReference type="NCBI Taxonomy" id="1886670"/>
    <lineage>
        <taxon>Bacteria</taxon>
        <taxon>Bacillati</taxon>
        <taxon>Bacillota</taxon>
        <taxon>Bacilli</taxon>
        <taxon>Bacillales</taxon>
        <taxon>Paenibacillaceae</taxon>
        <taxon>Paenibacillus</taxon>
    </lineage>
</organism>
<keyword evidence="6" id="KW-1185">Reference proteome</keyword>
<keyword evidence="1 2" id="KW-0238">DNA-binding</keyword>
<evidence type="ECO:0000256" key="2">
    <source>
        <dbReference type="PROSITE-ProRule" id="PRU00335"/>
    </source>
</evidence>
<name>A0A1E3KYM6_9BACL</name>
<gene>
    <name evidence="5" type="ORF">PTI45_04271</name>
</gene>
<dbReference type="Proteomes" id="UP000094578">
    <property type="component" value="Unassembled WGS sequence"/>
</dbReference>
<dbReference type="InterPro" id="IPR050624">
    <property type="entry name" value="HTH-type_Tx_Regulator"/>
</dbReference>
<keyword evidence="3" id="KW-0472">Membrane</keyword>
<dbReference type="AlphaFoldDB" id="A0A1E3KYM6"/>
<dbReference type="PANTHER" id="PTHR43479">
    <property type="entry name" value="ACREF/ENVCD OPERON REPRESSOR-RELATED"/>
    <property type="match status" value="1"/>
</dbReference>
<evidence type="ECO:0000256" key="3">
    <source>
        <dbReference type="SAM" id="Phobius"/>
    </source>
</evidence>
<reference evidence="5 6" key="1">
    <citation type="submission" date="2016-08" db="EMBL/GenBank/DDBJ databases">
        <title>Genome sequencing of Paenibacillus sp. TI45-13ar, isolated from Korean traditional nuruk.</title>
        <authorList>
            <person name="Kim S.-J."/>
        </authorList>
    </citation>
    <scope>NUCLEOTIDE SEQUENCE [LARGE SCALE GENOMIC DNA]</scope>
    <source>
        <strain evidence="5 6">TI45-13ar</strain>
    </source>
</reference>
<evidence type="ECO:0000256" key="1">
    <source>
        <dbReference type="ARBA" id="ARBA00023125"/>
    </source>
</evidence>
<evidence type="ECO:0000313" key="5">
    <source>
        <dbReference type="EMBL" id="ODP26431.1"/>
    </source>
</evidence>
<evidence type="ECO:0000313" key="6">
    <source>
        <dbReference type="Proteomes" id="UP000094578"/>
    </source>
</evidence>